<dbReference type="PANTHER" id="PTHR10806">
    <property type="entry name" value="SIGNAL PEPTIDASE COMPLEX CATALYTIC SUBUNIT SEC11"/>
    <property type="match status" value="1"/>
</dbReference>
<evidence type="ECO:0000256" key="2">
    <source>
        <dbReference type="ARBA" id="ARBA00022692"/>
    </source>
</evidence>
<dbReference type="InterPro" id="IPR019533">
    <property type="entry name" value="Peptidase_S26"/>
</dbReference>
<dbReference type="InterPro" id="IPR036286">
    <property type="entry name" value="LexA/Signal_pep-like_sf"/>
</dbReference>
<evidence type="ECO:0000313" key="7">
    <source>
        <dbReference type="EMBL" id="SKB50103.1"/>
    </source>
</evidence>
<dbReference type="Gene3D" id="2.10.109.10">
    <property type="entry name" value="Umud Fragment, subunit A"/>
    <property type="match status" value="1"/>
</dbReference>
<reference evidence="8" key="1">
    <citation type="submission" date="2017-02" db="EMBL/GenBank/DDBJ databases">
        <authorList>
            <person name="Varghese N."/>
            <person name="Submissions S."/>
        </authorList>
    </citation>
    <scope>NUCLEOTIDE SEQUENCE [LARGE SCALE GENOMIC DNA]</scope>
    <source>
        <strain evidence="8">ATCC 35199</strain>
    </source>
</reference>
<dbReference type="InterPro" id="IPR001733">
    <property type="entry name" value="Peptidase_S26B"/>
</dbReference>
<gene>
    <name evidence="7" type="ORF">SAMN02745120_1835</name>
</gene>
<comment type="subcellular location">
    <subcellularLocation>
        <location evidence="1">Membrane</location>
    </subcellularLocation>
</comment>
<keyword evidence="2 6" id="KW-0812">Transmembrane</keyword>
<dbReference type="PANTHER" id="PTHR10806:SF6">
    <property type="entry name" value="SIGNAL PEPTIDASE COMPLEX CATALYTIC SUBUNIT SEC11"/>
    <property type="match status" value="1"/>
</dbReference>
<keyword evidence="3 6" id="KW-1133">Transmembrane helix</keyword>
<dbReference type="PRINTS" id="PR00728">
    <property type="entry name" value="SIGNALPTASE"/>
</dbReference>
<keyword evidence="8" id="KW-1185">Reference proteome</keyword>
<evidence type="ECO:0000256" key="4">
    <source>
        <dbReference type="ARBA" id="ARBA00023136"/>
    </source>
</evidence>
<evidence type="ECO:0000313" key="8">
    <source>
        <dbReference type="Proteomes" id="UP000243406"/>
    </source>
</evidence>
<protein>
    <recommendedName>
        <fullName evidence="5">Signal peptidase I</fullName>
        <ecNumber evidence="5">3.4.21.89</ecNumber>
    </recommendedName>
</protein>
<evidence type="ECO:0000256" key="3">
    <source>
        <dbReference type="ARBA" id="ARBA00022989"/>
    </source>
</evidence>
<proteinExistence type="predicted"/>
<sequence>MGMLKKITSILFNSIFIIVTVVSLVFVYTMLQNAGRIPDIMGYRLYVVQSGSMEPDIQTGSLVISKRVSPKDLVIGDVVTFKSKDDSTTLVTHRIEQISKENGELSFITKGDANDVIDLEPVKPENIIARVQYDIPYLGYMTEFIKTKQGMLLVVIIPAIALLLIEIFKLIGYASELDKQKKAQNHEIKF</sequence>
<dbReference type="GO" id="GO:0006465">
    <property type="term" value="P:signal peptide processing"/>
    <property type="evidence" value="ECO:0007669"/>
    <property type="project" value="UniProtKB-UniRule"/>
</dbReference>
<dbReference type="AlphaFoldDB" id="A0A1T5BT21"/>
<dbReference type="EMBL" id="FUYN01000003">
    <property type="protein sequence ID" value="SKB50103.1"/>
    <property type="molecule type" value="Genomic_DNA"/>
</dbReference>
<name>A0A1T5BT21_9FIRM</name>
<organism evidence="7 8">
    <name type="scientific">Acetoanaerobium noterae</name>
    <dbReference type="NCBI Taxonomy" id="745369"/>
    <lineage>
        <taxon>Bacteria</taxon>
        <taxon>Bacillati</taxon>
        <taxon>Bacillota</taxon>
        <taxon>Clostridia</taxon>
        <taxon>Peptostreptococcales</taxon>
        <taxon>Filifactoraceae</taxon>
        <taxon>Acetoanaerobium</taxon>
    </lineage>
</organism>
<accession>A0A1T5BT21</accession>
<feature type="transmembrane region" description="Helical" evidence="6">
    <location>
        <begin position="12"/>
        <end position="31"/>
    </location>
</feature>
<dbReference type="GO" id="GO:0009003">
    <property type="term" value="F:signal peptidase activity"/>
    <property type="evidence" value="ECO:0007669"/>
    <property type="project" value="UniProtKB-EC"/>
</dbReference>
<dbReference type="NCBIfam" id="TIGR02228">
    <property type="entry name" value="sigpep_I_arch"/>
    <property type="match status" value="1"/>
</dbReference>
<evidence type="ECO:0000256" key="1">
    <source>
        <dbReference type="ARBA" id="ARBA00004370"/>
    </source>
</evidence>
<dbReference type="Proteomes" id="UP000243406">
    <property type="component" value="Unassembled WGS sequence"/>
</dbReference>
<evidence type="ECO:0000256" key="5">
    <source>
        <dbReference type="NCBIfam" id="TIGR02228"/>
    </source>
</evidence>
<feature type="transmembrane region" description="Helical" evidence="6">
    <location>
        <begin position="151"/>
        <end position="171"/>
    </location>
</feature>
<dbReference type="GO" id="GO:0004252">
    <property type="term" value="F:serine-type endopeptidase activity"/>
    <property type="evidence" value="ECO:0007669"/>
    <property type="project" value="UniProtKB-UniRule"/>
</dbReference>
<dbReference type="SUPFAM" id="SSF51306">
    <property type="entry name" value="LexA/Signal peptidase"/>
    <property type="match status" value="1"/>
</dbReference>
<dbReference type="CDD" id="cd06530">
    <property type="entry name" value="S26_SPase_I"/>
    <property type="match status" value="1"/>
</dbReference>
<dbReference type="EC" id="3.4.21.89" evidence="5"/>
<evidence type="ECO:0000256" key="6">
    <source>
        <dbReference type="SAM" id="Phobius"/>
    </source>
</evidence>
<dbReference type="GO" id="GO:0016020">
    <property type="term" value="C:membrane"/>
    <property type="evidence" value="ECO:0007669"/>
    <property type="project" value="UniProtKB-SubCell"/>
</dbReference>
<keyword evidence="4 6" id="KW-0472">Membrane</keyword>